<keyword evidence="2 5" id="KW-0560">Oxidoreductase</keyword>
<evidence type="ECO:0000313" key="7">
    <source>
        <dbReference type="Proteomes" id="UP000255279"/>
    </source>
</evidence>
<reference evidence="5 7" key="2">
    <citation type="submission" date="2018-06" db="EMBL/GenBank/DDBJ databases">
        <authorList>
            <consortium name="Pathogen Informatics"/>
            <person name="Doyle S."/>
        </authorList>
    </citation>
    <scope>NUCLEOTIDE SEQUENCE [LARGE SCALE GENOMIC DNA]</scope>
    <source>
        <strain evidence="5 7">NCTC10293</strain>
    </source>
</reference>
<dbReference type="GO" id="GO:0016616">
    <property type="term" value="F:oxidoreductase activity, acting on the CH-OH group of donors, NAD or NADP as acceptor"/>
    <property type="evidence" value="ECO:0007669"/>
    <property type="project" value="InterPro"/>
</dbReference>
<dbReference type="SMART" id="SM00984">
    <property type="entry name" value="UDPG_MGDP_dh_C"/>
    <property type="match status" value="1"/>
</dbReference>
<dbReference type="InterPro" id="IPR008927">
    <property type="entry name" value="6-PGluconate_DH-like_C_sf"/>
</dbReference>
<evidence type="ECO:0000313" key="4">
    <source>
        <dbReference type="EMBL" id="OOR87989.1"/>
    </source>
</evidence>
<dbReference type="PANTHER" id="PTHR43750">
    <property type="entry name" value="UDP-GLUCOSE 6-DEHYDROGENASE TUAD"/>
    <property type="match status" value="1"/>
</dbReference>
<dbReference type="GO" id="GO:0051287">
    <property type="term" value="F:NAD binding"/>
    <property type="evidence" value="ECO:0007669"/>
    <property type="project" value="InterPro"/>
</dbReference>
<evidence type="ECO:0000313" key="6">
    <source>
        <dbReference type="Proteomes" id="UP000190435"/>
    </source>
</evidence>
<dbReference type="AlphaFoldDB" id="A0A1S9ZX63"/>
<evidence type="ECO:0000256" key="2">
    <source>
        <dbReference type="ARBA" id="ARBA00023002"/>
    </source>
</evidence>
<evidence type="ECO:0000256" key="1">
    <source>
        <dbReference type="ARBA" id="ARBA00015132"/>
    </source>
</evidence>
<dbReference type="Proteomes" id="UP000255279">
    <property type="component" value="Unassembled WGS sequence"/>
</dbReference>
<gene>
    <name evidence="5" type="primary">ywqF</name>
    <name evidence="4" type="ORF">B0181_09280</name>
    <name evidence="5" type="ORF">NCTC10293_00022</name>
</gene>
<organism evidence="4 6">
    <name type="scientific">Moraxella caviae</name>
    <dbReference type="NCBI Taxonomy" id="34060"/>
    <lineage>
        <taxon>Bacteria</taxon>
        <taxon>Pseudomonadati</taxon>
        <taxon>Pseudomonadota</taxon>
        <taxon>Gammaproteobacteria</taxon>
        <taxon>Moraxellales</taxon>
        <taxon>Moraxellaceae</taxon>
        <taxon>Moraxella</taxon>
    </lineage>
</organism>
<accession>A0A1S9ZX63</accession>
<dbReference type="Proteomes" id="UP000190435">
    <property type="component" value="Unassembled WGS sequence"/>
</dbReference>
<dbReference type="SUPFAM" id="SSF48179">
    <property type="entry name" value="6-phosphogluconate dehydrogenase C-terminal domain-like"/>
    <property type="match status" value="1"/>
</dbReference>
<protein>
    <recommendedName>
        <fullName evidence="1">UDP-glucose 6-dehydrogenase</fullName>
    </recommendedName>
</protein>
<dbReference type="EMBL" id="UGQE01000001">
    <property type="protein sequence ID" value="STZ09712.1"/>
    <property type="molecule type" value="Genomic_DNA"/>
</dbReference>
<reference evidence="4 6" key="1">
    <citation type="submission" date="2017-02" db="EMBL/GenBank/DDBJ databases">
        <title>Draft genome sequence of Moraxella caviae CCUG 355 type strain.</title>
        <authorList>
            <person name="Engstrom-Jakobsson H."/>
            <person name="Salva-Serra F."/>
            <person name="Thorell K."/>
            <person name="Gonzales-Siles L."/>
            <person name="Karlsson R."/>
            <person name="Boulund F."/>
            <person name="Engstrand L."/>
            <person name="Moore E."/>
        </authorList>
    </citation>
    <scope>NUCLEOTIDE SEQUENCE [LARGE SCALE GENOMIC DNA]</scope>
    <source>
        <strain evidence="4 6">CCUG 355</strain>
    </source>
</reference>
<evidence type="ECO:0000313" key="5">
    <source>
        <dbReference type="EMBL" id="STZ09712.1"/>
    </source>
</evidence>
<dbReference type="RefSeq" id="WP_158078962.1">
    <property type="nucleotide sequence ID" value="NZ_MUXU01000058.1"/>
</dbReference>
<dbReference type="InterPro" id="IPR014026">
    <property type="entry name" value="UDP-Glc/GDP-Man_DH_dimer"/>
</dbReference>
<dbReference type="InterPro" id="IPR014027">
    <property type="entry name" value="UDP-Glc/GDP-Man_DH_C"/>
</dbReference>
<dbReference type="STRING" id="34060.B0181_09280"/>
<dbReference type="Gene3D" id="3.40.50.720">
    <property type="entry name" value="NAD(P)-binding Rossmann-like Domain"/>
    <property type="match status" value="1"/>
</dbReference>
<proteinExistence type="predicted"/>
<name>A0A1S9ZX63_9GAMM</name>
<keyword evidence="6" id="KW-1185">Reference proteome</keyword>
<dbReference type="Pfam" id="PF00984">
    <property type="entry name" value="UDPG_MGDP_dh"/>
    <property type="match status" value="1"/>
</dbReference>
<sequence>MPAAFTTNNPTKSTAVLIGSSIETLASAVALASLGKSVLLYSADFNDVVRQYAFEHEAVALFEMYVANGVIRLADFAELSLAKFDELSQIAECFWVFASDALFADVDVAAWLSVLNRTTKDVPVVLSGSGDVGRFDGLAKTLKRAFVYYVPFVFLESGQAYASIMHPSLWLVGEKTADSLHKLPALNEFAERAAAVSVQDIKTCEFGRMSIMSVLAVRVSLMNELSRLADGVGVDITAVSAIMGKDKRIGSGYLRAGSGFGGQTLPQEVANLQRSFGITGQQSEMIAAVERINTEQKELMFRKFWQHFDGFIDGGAVTIWGGGYKSGSGRTTNSAIHALLRLFWSYDITTYVSADEANDELIRLYGDEAKFAITPDPYATLSDSKALFVLSAPSRLDVARLNDVALPIFDGGNAFGQADIARLSGSYVGVGRTK</sequence>
<dbReference type="EMBL" id="MUXU01000058">
    <property type="protein sequence ID" value="OOR87989.1"/>
    <property type="molecule type" value="Genomic_DNA"/>
</dbReference>
<dbReference type="PANTHER" id="PTHR43750:SF3">
    <property type="entry name" value="UDP-GLUCOSE 6-DEHYDROGENASE TUAD"/>
    <property type="match status" value="1"/>
</dbReference>
<dbReference type="SUPFAM" id="SSF52413">
    <property type="entry name" value="UDP-glucose/GDP-mannose dehydrogenase C-terminal domain"/>
    <property type="match status" value="1"/>
</dbReference>
<evidence type="ECO:0000259" key="3">
    <source>
        <dbReference type="SMART" id="SM00984"/>
    </source>
</evidence>
<feature type="domain" description="UDP-glucose/GDP-mannose dehydrogenase C-terminal" evidence="3">
    <location>
        <begin position="318"/>
        <end position="417"/>
    </location>
</feature>
<dbReference type="InterPro" id="IPR036220">
    <property type="entry name" value="UDP-Glc/GDP-Man_DH_C_sf"/>
</dbReference>